<sequence>MIFFLLALLAVASVTDALIPLFFGVQWIFIAIAAVIMLAPVRSLWIIIIAGVIADLFAGSLVGATTIAFAFGILGAQRILRILDPVLIVSRAVAGIVFVFVSFFVTAAWMFLSHLSGAHLVIPIVVVAFLSFIISAGIIIITAALFSLATLVFPFLNKWYVTRA</sequence>
<feature type="transmembrane region" description="Helical" evidence="1">
    <location>
        <begin position="124"/>
        <end position="156"/>
    </location>
</feature>
<name>A0A1G2PL41_9BACT</name>
<evidence type="ECO:0000256" key="1">
    <source>
        <dbReference type="SAM" id="Phobius"/>
    </source>
</evidence>
<keyword evidence="1" id="KW-0472">Membrane</keyword>
<feature type="transmembrane region" description="Helical" evidence="1">
    <location>
        <begin position="88"/>
        <end position="112"/>
    </location>
</feature>
<feature type="transmembrane region" description="Helical" evidence="1">
    <location>
        <begin position="56"/>
        <end position="76"/>
    </location>
</feature>
<keyword evidence="1" id="KW-1133">Transmembrane helix</keyword>
<protein>
    <recommendedName>
        <fullName evidence="4">Rod shape-determining protein MreD</fullName>
    </recommendedName>
</protein>
<evidence type="ECO:0000313" key="2">
    <source>
        <dbReference type="EMBL" id="OHA49017.1"/>
    </source>
</evidence>
<dbReference type="AlphaFoldDB" id="A0A1G2PL41"/>
<feature type="transmembrane region" description="Helical" evidence="1">
    <location>
        <begin position="27"/>
        <end position="49"/>
    </location>
</feature>
<gene>
    <name evidence="2" type="ORF">A2806_01590</name>
</gene>
<reference evidence="2 3" key="1">
    <citation type="journal article" date="2016" name="Nat. Commun.">
        <title>Thousands of microbial genomes shed light on interconnected biogeochemical processes in an aquifer system.</title>
        <authorList>
            <person name="Anantharaman K."/>
            <person name="Brown C.T."/>
            <person name="Hug L.A."/>
            <person name="Sharon I."/>
            <person name="Castelle C.J."/>
            <person name="Probst A.J."/>
            <person name="Thomas B.C."/>
            <person name="Singh A."/>
            <person name="Wilkins M.J."/>
            <person name="Karaoz U."/>
            <person name="Brodie E.L."/>
            <person name="Williams K.H."/>
            <person name="Hubbard S.S."/>
            <person name="Banfield J.F."/>
        </authorList>
    </citation>
    <scope>NUCLEOTIDE SEQUENCE [LARGE SCALE GENOMIC DNA]</scope>
</reference>
<dbReference type="EMBL" id="MHSS01000001">
    <property type="protein sequence ID" value="OHA49017.1"/>
    <property type="molecule type" value="Genomic_DNA"/>
</dbReference>
<evidence type="ECO:0008006" key="4">
    <source>
        <dbReference type="Google" id="ProtNLM"/>
    </source>
</evidence>
<comment type="caution">
    <text evidence="2">The sequence shown here is derived from an EMBL/GenBank/DDBJ whole genome shotgun (WGS) entry which is preliminary data.</text>
</comment>
<accession>A0A1G2PL41</accession>
<keyword evidence="1" id="KW-0812">Transmembrane</keyword>
<dbReference type="Proteomes" id="UP000177629">
    <property type="component" value="Unassembled WGS sequence"/>
</dbReference>
<evidence type="ECO:0000313" key="3">
    <source>
        <dbReference type="Proteomes" id="UP000177629"/>
    </source>
</evidence>
<proteinExistence type="predicted"/>
<dbReference type="STRING" id="1802362.A2806_01590"/>
<organism evidence="2 3">
    <name type="scientific">Candidatus Terrybacteria bacterium RIFCSPHIGHO2_01_FULL_48_17</name>
    <dbReference type="NCBI Taxonomy" id="1802362"/>
    <lineage>
        <taxon>Bacteria</taxon>
        <taxon>Candidatus Terryibacteriota</taxon>
    </lineage>
</organism>